<proteinExistence type="predicted"/>
<feature type="compositionally biased region" description="Low complexity" evidence="1">
    <location>
        <begin position="30"/>
        <end position="40"/>
    </location>
</feature>
<dbReference type="GeneID" id="54349963"/>
<feature type="compositionally biased region" description="Basic and acidic residues" evidence="1">
    <location>
        <begin position="1"/>
        <end position="11"/>
    </location>
</feature>
<dbReference type="RefSeq" id="XP_033449649.1">
    <property type="nucleotide sequence ID" value="XM_033592295.1"/>
</dbReference>
<evidence type="ECO:0000256" key="1">
    <source>
        <dbReference type="SAM" id="MobiDB-lite"/>
    </source>
</evidence>
<keyword evidence="3" id="KW-1185">Reference proteome</keyword>
<protein>
    <submittedName>
        <fullName evidence="2">Uncharacterized protein</fullName>
    </submittedName>
</protein>
<feature type="region of interest" description="Disordered" evidence="1">
    <location>
        <begin position="1"/>
        <end position="65"/>
    </location>
</feature>
<name>A0A6A5RLU6_9PLEO</name>
<organism evidence="2 3">
    <name type="scientific">Didymella exigua CBS 183.55</name>
    <dbReference type="NCBI Taxonomy" id="1150837"/>
    <lineage>
        <taxon>Eukaryota</taxon>
        <taxon>Fungi</taxon>
        <taxon>Dikarya</taxon>
        <taxon>Ascomycota</taxon>
        <taxon>Pezizomycotina</taxon>
        <taxon>Dothideomycetes</taxon>
        <taxon>Pleosporomycetidae</taxon>
        <taxon>Pleosporales</taxon>
        <taxon>Pleosporineae</taxon>
        <taxon>Didymellaceae</taxon>
        <taxon>Didymella</taxon>
    </lineage>
</organism>
<dbReference type="Proteomes" id="UP000800082">
    <property type="component" value="Unassembled WGS sequence"/>
</dbReference>
<evidence type="ECO:0000313" key="3">
    <source>
        <dbReference type="Proteomes" id="UP000800082"/>
    </source>
</evidence>
<feature type="non-terminal residue" evidence="2">
    <location>
        <position position="65"/>
    </location>
</feature>
<evidence type="ECO:0000313" key="2">
    <source>
        <dbReference type="EMBL" id="KAF1929401.1"/>
    </source>
</evidence>
<reference evidence="2" key="1">
    <citation type="journal article" date="2020" name="Stud. Mycol.">
        <title>101 Dothideomycetes genomes: a test case for predicting lifestyles and emergence of pathogens.</title>
        <authorList>
            <person name="Haridas S."/>
            <person name="Albert R."/>
            <person name="Binder M."/>
            <person name="Bloem J."/>
            <person name="Labutti K."/>
            <person name="Salamov A."/>
            <person name="Andreopoulos B."/>
            <person name="Baker S."/>
            <person name="Barry K."/>
            <person name="Bills G."/>
            <person name="Bluhm B."/>
            <person name="Cannon C."/>
            <person name="Castanera R."/>
            <person name="Culley D."/>
            <person name="Daum C."/>
            <person name="Ezra D."/>
            <person name="Gonzalez J."/>
            <person name="Henrissat B."/>
            <person name="Kuo A."/>
            <person name="Liang C."/>
            <person name="Lipzen A."/>
            <person name="Lutzoni F."/>
            <person name="Magnuson J."/>
            <person name="Mondo S."/>
            <person name="Nolan M."/>
            <person name="Ohm R."/>
            <person name="Pangilinan J."/>
            <person name="Park H.-J."/>
            <person name="Ramirez L."/>
            <person name="Alfaro M."/>
            <person name="Sun H."/>
            <person name="Tritt A."/>
            <person name="Yoshinaga Y."/>
            <person name="Zwiers L.-H."/>
            <person name="Turgeon B."/>
            <person name="Goodwin S."/>
            <person name="Spatafora J."/>
            <person name="Crous P."/>
            <person name="Grigoriev I."/>
        </authorList>
    </citation>
    <scope>NUCLEOTIDE SEQUENCE</scope>
    <source>
        <strain evidence="2">CBS 183.55</strain>
    </source>
</reference>
<dbReference type="AlphaFoldDB" id="A0A6A5RLU6"/>
<sequence length="65" mass="7083">MTSAKEVDQGKDTSTSNVSESRSPSKDKSSSAPGSDAPARTSKKRRKVNHACIYCRRSVSRSRHS</sequence>
<dbReference type="EMBL" id="ML978966">
    <property type="protein sequence ID" value="KAF1929401.1"/>
    <property type="molecule type" value="Genomic_DNA"/>
</dbReference>
<accession>A0A6A5RLU6</accession>
<gene>
    <name evidence="2" type="ORF">M421DRAFT_419933</name>
</gene>